<comment type="caution">
    <text evidence="1">The sequence shown here is derived from an EMBL/GenBank/DDBJ whole genome shotgun (WGS) entry which is preliminary data.</text>
</comment>
<organism evidence="1 2">
    <name type="scientific">Aphanizomenon flos-aquae WA102</name>
    <dbReference type="NCBI Taxonomy" id="1710896"/>
    <lineage>
        <taxon>Bacteria</taxon>
        <taxon>Bacillati</taxon>
        <taxon>Cyanobacteriota</taxon>
        <taxon>Cyanophyceae</taxon>
        <taxon>Nostocales</taxon>
        <taxon>Aphanizomenonaceae</taxon>
        <taxon>Aphanizomenon</taxon>
    </lineage>
</organism>
<sequence>MNLRSASSSVITRVHVEPLPRSHDGVRHGHHIVWVVDALQVALAVHRNALHLGARLNAKLRRDLAGQVVGERPQVPWREQDVRGQVRRLRQLLHTDEVPLQQPRRARVDEDVNVRVRHVDEHDLREGRGHGLDRDAVVLLLVDQLD</sequence>
<accession>A0A1B7X2I7</accession>
<feature type="non-terminal residue" evidence="1">
    <location>
        <position position="146"/>
    </location>
</feature>
<evidence type="ECO:0000313" key="2">
    <source>
        <dbReference type="Proteomes" id="UP000092093"/>
    </source>
</evidence>
<reference evidence="1 2" key="1">
    <citation type="submission" date="2015-09" db="EMBL/GenBank/DDBJ databases">
        <title>Aphanizomenon flos-aquae WA102.</title>
        <authorList>
            <person name="Driscoll C."/>
        </authorList>
    </citation>
    <scope>NUCLEOTIDE SEQUENCE [LARGE SCALE GENOMIC DNA]</scope>
    <source>
        <strain evidence="1">WA102</strain>
    </source>
</reference>
<dbReference type="AlphaFoldDB" id="A0A1B7X2I7"/>
<name>A0A1B7X2I7_APHFL</name>
<gene>
    <name evidence="1" type="ORF">AN484_12040</name>
</gene>
<protein>
    <submittedName>
        <fullName evidence="1">Uncharacterized protein</fullName>
    </submittedName>
</protein>
<evidence type="ECO:0000313" key="1">
    <source>
        <dbReference type="EMBL" id="OBQ43543.1"/>
    </source>
</evidence>
<dbReference type="EMBL" id="LJOW01000051">
    <property type="protein sequence ID" value="OBQ43543.1"/>
    <property type="molecule type" value="Genomic_DNA"/>
</dbReference>
<dbReference type="Proteomes" id="UP000092093">
    <property type="component" value="Unassembled WGS sequence"/>
</dbReference>
<proteinExistence type="predicted"/>